<gene>
    <name evidence="1" type="ORF">SNEC2469_LOCUS427</name>
</gene>
<reference evidence="1" key="1">
    <citation type="submission" date="2021-02" db="EMBL/GenBank/DDBJ databases">
        <authorList>
            <person name="Dougan E. K."/>
            <person name="Rhodes N."/>
            <person name="Thang M."/>
            <person name="Chan C."/>
        </authorList>
    </citation>
    <scope>NUCLEOTIDE SEQUENCE</scope>
</reference>
<dbReference type="AlphaFoldDB" id="A0A812IUE5"/>
<keyword evidence="2" id="KW-1185">Reference proteome</keyword>
<dbReference type="Proteomes" id="UP000601435">
    <property type="component" value="Unassembled WGS sequence"/>
</dbReference>
<evidence type="ECO:0000313" key="1">
    <source>
        <dbReference type="EMBL" id="CAE7163288.1"/>
    </source>
</evidence>
<evidence type="ECO:0000313" key="2">
    <source>
        <dbReference type="Proteomes" id="UP000601435"/>
    </source>
</evidence>
<name>A0A812IUE5_9DINO</name>
<proteinExistence type="predicted"/>
<accession>A0A812IUE5</accession>
<sequence length="136" mass="14638">MLLSALPKEVKDDLIVYWVQGVHQILYRLMAIFQPGGVQDRAQILRQMDVSKSGAADSEVVPPLAESIVPRSDVAGRVAAGEVSLDGCAEDLGAEPAKVFCDGLKEWNGDLDVYGYYASGYLEGCAKCLAEAWSEA</sequence>
<protein>
    <submittedName>
        <fullName evidence="1">Uncharacterized protein</fullName>
    </submittedName>
</protein>
<dbReference type="EMBL" id="CAJNJA010002203">
    <property type="protein sequence ID" value="CAE7163288.1"/>
    <property type="molecule type" value="Genomic_DNA"/>
</dbReference>
<dbReference type="OrthoDB" id="413140at2759"/>
<comment type="caution">
    <text evidence="1">The sequence shown here is derived from an EMBL/GenBank/DDBJ whole genome shotgun (WGS) entry which is preliminary data.</text>
</comment>
<organism evidence="1 2">
    <name type="scientific">Symbiodinium necroappetens</name>
    <dbReference type="NCBI Taxonomy" id="1628268"/>
    <lineage>
        <taxon>Eukaryota</taxon>
        <taxon>Sar</taxon>
        <taxon>Alveolata</taxon>
        <taxon>Dinophyceae</taxon>
        <taxon>Suessiales</taxon>
        <taxon>Symbiodiniaceae</taxon>
        <taxon>Symbiodinium</taxon>
    </lineage>
</organism>